<accession>A0A219B6S4</accession>
<dbReference type="EMBL" id="NFZT01000001">
    <property type="protein sequence ID" value="OWV33874.1"/>
    <property type="molecule type" value="Genomic_DNA"/>
</dbReference>
<name>A0A219B6S4_9SPHN</name>
<evidence type="ECO:0000313" key="2">
    <source>
        <dbReference type="EMBL" id="OWV33874.1"/>
    </source>
</evidence>
<sequence>MGATFRAAILILAVCGFTTSPPPAQAAEPTPEGRISAAQLIEVIERAPVDERARETLATYARAVVEGAMAAGERSGNPVICAAPGKGRFDGEEIRRVLLRKAPTPERQAQLAATPVVIAHLSRRHPCT</sequence>
<keyword evidence="3" id="KW-1185">Reference proteome</keyword>
<dbReference type="AlphaFoldDB" id="A0A219B6S4"/>
<reference evidence="3" key="1">
    <citation type="submission" date="2017-05" db="EMBL/GenBank/DDBJ databases">
        <authorList>
            <person name="Lin X."/>
        </authorList>
    </citation>
    <scope>NUCLEOTIDE SEQUENCE [LARGE SCALE GENOMIC DNA]</scope>
    <source>
        <strain evidence="3">JLT2012</strain>
    </source>
</reference>
<protein>
    <recommendedName>
        <fullName evidence="4">Rap1a immunity protein domain-containing protein</fullName>
    </recommendedName>
</protein>
<proteinExistence type="predicted"/>
<organism evidence="2 3">
    <name type="scientific">Pacificimonas flava</name>
    <dbReference type="NCBI Taxonomy" id="1234595"/>
    <lineage>
        <taxon>Bacteria</taxon>
        <taxon>Pseudomonadati</taxon>
        <taxon>Pseudomonadota</taxon>
        <taxon>Alphaproteobacteria</taxon>
        <taxon>Sphingomonadales</taxon>
        <taxon>Sphingosinicellaceae</taxon>
        <taxon>Pacificimonas</taxon>
    </lineage>
</organism>
<evidence type="ECO:0000256" key="1">
    <source>
        <dbReference type="SAM" id="SignalP"/>
    </source>
</evidence>
<dbReference type="RefSeq" id="WP_088712596.1">
    <property type="nucleotide sequence ID" value="NZ_NFZT01000001.1"/>
</dbReference>
<feature type="signal peptide" evidence="1">
    <location>
        <begin position="1"/>
        <end position="26"/>
    </location>
</feature>
<feature type="chain" id="PRO_5012781475" description="Rap1a immunity protein domain-containing protein" evidence="1">
    <location>
        <begin position="27"/>
        <end position="128"/>
    </location>
</feature>
<evidence type="ECO:0008006" key="4">
    <source>
        <dbReference type="Google" id="ProtNLM"/>
    </source>
</evidence>
<gene>
    <name evidence="2" type="ORF">B5C34_10635</name>
</gene>
<dbReference type="Proteomes" id="UP000198462">
    <property type="component" value="Unassembled WGS sequence"/>
</dbReference>
<comment type="caution">
    <text evidence="2">The sequence shown here is derived from an EMBL/GenBank/DDBJ whole genome shotgun (WGS) entry which is preliminary data.</text>
</comment>
<evidence type="ECO:0000313" key="3">
    <source>
        <dbReference type="Proteomes" id="UP000198462"/>
    </source>
</evidence>
<keyword evidence="1" id="KW-0732">Signal</keyword>